<comment type="subcellular location">
    <subcellularLocation>
        <location evidence="2">Cytoplasm</location>
    </subcellularLocation>
    <subcellularLocation>
        <location evidence="1">Photoreceptor inner segment</location>
    </subcellularLocation>
</comment>
<feature type="region of interest" description="Disordered" evidence="6">
    <location>
        <begin position="32"/>
        <end position="99"/>
    </location>
</feature>
<dbReference type="OMA" id="AWDEGTH"/>
<evidence type="ECO:0000313" key="8">
    <source>
        <dbReference type="Proteomes" id="UP000070544"/>
    </source>
</evidence>
<organism evidence="7 8">
    <name type="scientific">Gonapodya prolifera (strain JEL478)</name>
    <name type="common">Monoblepharis prolifera</name>
    <dbReference type="NCBI Taxonomy" id="1344416"/>
    <lineage>
        <taxon>Eukaryota</taxon>
        <taxon>Fungi</taxon>
        <taxon>Fungi incertae sedis</taxon>
        <taxon>Chytridiomycota</taxon>
        <taxon>Chytridiomycota incertae sedis</taxon>
        <taxon>Monoblepharidomycetes</taxon>
        <taxon>Monoblepharidales</taxon>
        <taxon>Gonapodyaceae</taxon>
        <taxon>Gonapodya</taxon>
    </lineage>
</organism>
<dbReference type="STRING" id="1344416.A0A139AXF2"/>
<sequence>MSCEDINALLDDVEASVFARISPLSCAESAIPAASSEPAHPRPRSSRSSSSLIQRSPVSSLHCSSTGTGTGTGTGRSSPSSLPAARFAAPPSPAPSNLTASHTRLAVSHTRQDDAVLSRTSSFRQKKCSPPYLGRERAGGLDSISVNVSISACDRLRCTSCDLACISIPDAEWTPRADYIFFRNFHPDVARLMGETKRTPGSTAYCCQCTGVSVSGIVKLSDVDPTSTANFTLRPAATSGLNETRNTNKSSDSASAAVRLNPAHVVAA</sequence>
<gene>
    <name evidence="7" type="ORF">M427DRAFT_27582</name>
</gene>
<dbReference type="GO" id="GO:0005829">
    <property type="term" value="C:cytosol"/>
    <property type="evidence" value="ECO:0007669"/>
    <property type="project" value="TreeGrafter"/>
</dbReference>
<evidence type="ECO:0000256" key="6">
    <source>
        <dbReference type="SAM" id="MobiDB-lite"/>
    </source>
</evidence>
<evidence type="ECO:0000256" key="5">
    <source>
        <dbReference type="ARBA" id="ARBA00026215"/>
    </source>
</evidence>
<name>A0A139AXF2_GONPJ</name>
<dbReference type="Proteomes" id="UP000070544">
    <property type="component" value="Unassembled WGS sequence"/>
</dbReference>
<dbReference type="AlphaFoldDB" id="A0A139AXF2"/>
<dbReference type="Pfam" id="PF14996">
    <property type="entry name" value="RMP"/>
    <property type="match status" value="1"/>
</dbReference>
<reference evidence="7 8" key="1">
    <citation type="journal article" date="2015" name="Genome Biol. Evol.">
        <title>Phylogenomic analyses indicate that early fungi evolved digesting cell walls of algal ancestors of land plants.</title>
        <authorList>
            <person name="Chang Y."/>
            <person name="Wang S."/>
            <person name="Sekimoto S."/>
            <person name="Aerts A.L."/>
            <person name="Choi C."/>
            <person name="Clum A."/>
            <person name="LaButti K.M."/>
            <person name="Lindquist E.A."/>
            <person name="Yee Ngan C."/>
            <person name="Ohm R.A."/>
            <person name="Salamov A.A."/>
            <person name="Grigoriev I.V."/>
            <person name="Spatafora J.W."/>
            <person name="Berbee M.L."/>
        </authorList>
    </citation>
    <scope>NUCLEOTIDE SEQUENCE [LARGE SCALE GENOMIC DNA]</scope>
    <source>
        <strain evidence="7 8">JEL478</strain>
    </source>
</reference>
<feature type="compositionally biased region" description="Low complexity" evidence="6">
    <location>
        <begin position="46"/>
        <end position="67"/>
    </location>
</feature>
<dbReference type="PANTHER" id="PTHR33958">
    <property type="entry name" value="PROTEIN C8ORF37"/>
    <property type="match status" value="1"/>
</dbReference>
<proteinExistence type="predicted"/>
<accession>A0A139AXF2</accession>
<protein>
    <recommendedName>
        <fullName evidence="5">Cilia- and flagella-associated protein 418</fullName>
    </recommendedName>
</protein>
<evidence type="ECO:0000256" key="3">
    <source>
        <dbReference type="ARBA" id="ARBA00022490"/>
    </source>
</evidence>
<keyword evidence="3" id="KW-0963">Cytoplasm</keyword>
<evidence type="ECO:0000313" key="7">
    <source>
        <dbReference type="EMBL" id="KXS21135.1"/>
    </source>
</evidence>
<evidence type="ECO:0000256" key="4">
    <source>
        <dbReference type="ARBA" id="ARBA00024819"/>
    </source>
</evidence>
<evidence type="ECO:0000256" key="2">
    <source>
        <dbReference type="ARBA" id="ARBA00004496"/>
    </source>
</evidence>
<dbReference type="OrthoDB" id="259905at2759"/>
<comment type="function">
    <text evidence="4">May be involved in photoreceptor outer segment disk morphogenesis.</text>
</comment>
<dbReference type="EMBL" id="KQ965733">
    <property type="protein sequence ID" value="KXS21135.1"/>
    <property type="molecule type" value="Genomic_DNA"/>
</dbReference>
<keyword evidence="8" id="KW-1185">Reference proteome</keyword>
<evidence type="ECO:0000256" key="1">
    <source>
        <dbReference type="ARBA" id="ARBA00004437"/>
    </source>
</evidence>
<feature type="compositionally biased region" description="Low complexity" evidence="6">
    <location>
        <begin position="75"/>
        <end position="89"/>
    </location>
</feature>
<dbReference type="PANTHER" id="PTHR33958:SF1">
    <property type="entry name" value="CILIA- AND FLAGELLA-ASSOCIATED PROTEIN 418"/>
    <property type="match status" value="1"/>
</dbReference>
<dbReference type="InterPro" id="IPR029239">
    <property type="entry name" value="CFAP418"/>
</dbReference>